<evidence type="ECO:0000259" key="8">
    <source>
        <dbReference type="PROSITE" id="PS50048"/>
    </source>
</evidence>
<feature type="region of interest" description="Disordered" evidence="7">
    <location>
        <begin position="54"/>
        <end position="74"/>
    </location>
</feature>
<evidence type="ECO:0000256" key="5">
    <source>
        <dbReference type="ARBA" id="ARBA00023163"/>
    </source>
</evidence>
<dbReference type="Gene3D" id="4.10.240.10">
    <property type="entry name" value="Zn(2)-C6 fungal-type DNA-binding domain"/>
    <property type="match status" value="1"/>
</dbReference>
<proteinExistence type="predicted"/>
<keyword evidence="2" id="KW-0862">Zinc</keyword>
<protein>
    <submittedName>
        <fullName evidence="9">Fungal-specific transcription factor domain-containing protein</fullName>
    </submittedName>
</protein>
<keyword evidence="10" id="KW-1185">Reference proteome</keyword>
<accession>A0AA40C9F7</accession>
<feature type="domain" description="Zn(2)-C6 fungal-type" evidence="8">
    <location>
        <begin position="8"/>
        <end position="37"/>
    </location>
</feature>
<keyword evidence="4" id="KW-0238">DNA-binding</keyword>
<dbReference type="AlphaFoldDB" id="A0AA40C9F7"/>
<dbReference type="GO" id="GO:0008270">
    <property type="term" value="F:zinc ion binding"/>
    <property type="evidence" value="ECO:0007669"/>
    <property type="project" value="InterPro"/>
</dbReference>
<dbReference type="Pfam" id="PF11951">
    <property type="entry name" value="Fungal_trans_2"/>
    <property type="match status" value="1"/>
</dbReference>
<dbReference type="PANTHER" id="PTHR37534:SF48">
    <property type="entry name" value="FINGER DOMAIN PROTEIN, PUTATIVE-RELATED"/>
    <property type="match status" value="1"/>
</dbReference>
<evidence type="ECO:0000256" key="6">
    <source>
        <dbReference type="ARBA" id="ARBA00023242"/>
    </source>
</evidence>
<dbReference type="PANTHER" id="PTHR37534">
    <property type="entry name" value="TRANSCRIPTIONAL ACTIVATOR PROTEIN UGA3"/>
    <property type="match status" value="1"/>
</dbReference>
<dbReference type="CDD" id="cd00067">
    <property type="entry name" value="GAL4"/>
    <property type="match status" value="1"/>
</dbReference>
<keyword evidence="6" id="KW-0539">Nucleus</keyword>
<evidence type="ECO:0000313" key="9">
    <source>
        <dbReference type="EMBL" id="KAK0630366.1"/>
    </source>
</evidence>
<dbReference type="InterPro" id="IPR001138">
    <property type="entry name" value="Zn2Cys6_DnaBD"/>
</dbReference>
<dbReference type="Pfam" id="PF00172">
    <property type="entry name" value="Zn_clus"/>
    <property type="match status" value="1"/>
</dbReference>
<sequence>MEENRKRHCWECLRRRLVCDSTRPACKRCLTAGTVCSGYSGVKPARLKWLAPGRVTSRSRKSKKGSTPTAESESTHVFKLKKTVIDHPQYDNPFKVVATTKSDTTVDITVDTMTESLSFVTLPHFGTTPGIHVLIQASEYYNTCIYQDLQPINELGPNPYIYLLSPAHVQIGLSVPDHLRLGMVCMTLSHRINRTRDNDPLRNVLTQNFYRYRGIVIRSLNEDINVEHKRTSNLVIAGVITLLLADVQQGASPNWRFHLEGVQKLIALRGGLRTLAASKESETLLLTFYFLAALGSTTSPASDLLMTASHLAELDFMLDRFGNDISRSRLCPPAMFAEIVKINHLRMRAATATKVQQQQQQPTLDPDLDESNDHLSQEAYAILIRIHAFSPAQWAASKPSANHDWALIGKIYQAALVLYCISSLQSLAVLPPLDRLLLDRRRANARLLRTRLAEALASPRIKRFVLWPLVVLGVEAVDGDEGMRGFVEEQLGELSRHIGTYVPLMGKAVLKSFWAADGGDKTWDVCFDRPYAFSTQLAVEMSGILPVS</sequence>
<comment type="subcellular location">
    <subcellularLocation>
        <location evidence="1">Nucleus</location>
    </subcellularLocation>
</comment>
<keyword evidence="3" id="KW-0805">Transcription regulation</keyword>
<dbReference type="GO" id="GO:0005634">
    <property type="term" value="C:nucleus"/>
    <property type="evidence" value="ECO:0007669"/>
    <property type="project" value="UniProtKB-SubCell"/>
</dbReference>
<evidence type="ECO:0000256" key="2">
    <source>
        <dbReference type="ARBA" id="ARBA00022833"/>
    </source>
</evidence>
<evidence type="ECO:0000256" key="1">
    <source>
        <dbReference type="ARBA" id="ARBA00004123"/>
    </source>
</evidence>
<dbReference type="InterPro" id="IPR036864">
    <property type="entry name" value="Zn2-C6_fun-type_DNA-bd_sf"/>
</dbReference>
<evidence type="ECO:0000313" key="10">
    <source>
        <dbReference type="Proteomes" id="UP001174934"/>
    </source>
</evidence>
<evidence type="ECO:0000256" key="4">
    <source>
        <dbReference type="ARBA" id="ARBA00023125"/>
    </source>
</evidence>
<reference evidence="9" key="1">
    <citation type="submission" date="2023-06" db="EMBL/GenBank/DDBJ databases">
        <title>Genome-scale phylogeny and comparative genomics of the fungal order Sordariales.</title>
        <authorList>
            <consortium name="Lawrence Berkeley National Laboratory"/>
            <person name="Hensen N."/>
            <person name="Bonometti L."/>
            <person name="Westerberg I."/>
            <person name="Brannstrom I.O."/>
            <person name="Guillou S."/>
            <person name="Cros-Aarteil S."/>
            <person name="Calhoun S."/>
            <person name="Haridas S."/>
            <person name="Kuo A."/>
            <person name="Mondo S."/>
            <person name="Pangilinan J."/>
            <person name="Riley R."/>
            <person name="LaButti K."/>
            <person name="Andreopoulos B."/>
            <person name="Lipzen A."/>
            <person name="Chen C."/>
            <person name="Yanf M."/>
            <person name="Daum C."/>
            <person name="Ng V."/>
            <person name="Clum A."/>
            <person name="Steindorff A."/>
            <person name="Ohm R."/>
            <person name="Martin F."/>
            <person name="Silar P."/>
            <person name="Natvig D."/>
            <person name="Lalanne C."/>
            <person name="Gautier V."/>
            <person name="Ament-velasquez S.L."/>
            <person name="Kruys A."/>
            <person name="Hutchinson M.I."/>
            <person name="Powell A.J."/>
            <person name="Barry K."/>
            <person name="Miller A.N."/>
            <person name="Grigoriev I.V."/>
            <person name="Debuchy R."/>
            <person name="Gladieux P."/>
            <person name="Thoren M.H."/>
            <person name="Johannesson H."/>
        </authorList>
    </citation>
    <scope>NUCLEOTIDE SEQUENCE</scope>
    <source>
        <strain evidence="9">SMH3391-2</strain>
    </source>
</reference>
<dbReference type="SMART" id="SM00066">
    <property type="entry name" value="GAL4"/>
    <property type="match status" value="1"/>
</dbReference>
<dbReference type="GO" id="GO:0000981">
    <property type="term" value="F:DNA-binding transcription factor activity, RNA polymerase II-specific"/>
    <property type="evidence" value="ECO:0007669"/>
    <property type="project" value="InterPro"/>
</dbReference>
<comment type="caution">
    <text evidence="9">The sequence shown here is derived from an EMBL/GenBank/DDBJ whole genome shotgun (WGS) entry which is preliminary data.</text>
</comment>
<dbReference type="GO" id="GO:0000976">
    <property type="term" value="F:transcription cis-regulatory region binding"/>
    <property type="evidence" value="ECO:0007669"/>
    <property type="project" value="TreeGrafter"/>
</dbReference>
<dbReference type="SUPFAM" id="SSF57701">
    <property type="entry name" value="Zn2/Cys6 DNA-binding domain"/>
    <property type="match status" value="1"/>
</dbReference>
<gene>
    <name evidence="9" type="ORF">B0T17DRAFT_219467</name>
</gene>
<dbReference type="EMBL" id="JAULSR010000002">
    <property type="protein sequence ID" value="KAK0630366.1"/>
    <property type="molecule type" value="Genomic_DNA"/>
</dbReference>
<dbReference type="GO" id="GO:0045944">
    <property type="term" value="P:positive regulation of transcription by RNA polymerase II"/>
    <property type="evidence" value="ECO:0007669"/>
    <property type="project" value="TreeGrafter"/>
</dbReference>
<evidence type="ECO:0000256" key="7">
    <source>
        <dbReference type="SAM" id="MobiDB-lite"/>
    </source>
</evidence>
<organism evidence="9 10">
    <name type="scientific">Bombardia bombarda</name>
    <dbReference type="NCBI Taxonomy" id="252184"/>
    <lineage>
        <taxon>Eukaryota</taxon>
        <taxon>Fungi</taxon>
        <taxon>Dikarya</taxon>
        <taxon>Ascomycota</taxon>
        <taxon>Pezizomycotina</taxon>
        <taxon>Sordariomycetes</taxon>
        <taxon>Sordariomycetidae</taxon>
        <taxon>Sordariales</taxon>
        <taxon>Lasiosphaeriaceae</taxon>
        <taxon>Bombardia</taxon>
    </lineage>
</organism>
<name>A0AA40C9F7_9PEZI</name>
<evidence type="ECO:0000256" key="3">
    <source>
        <dbReference type="ARBA" id="ARBA00023015"/>
    </source>
</evidence>
<dbReference type="Proteomes" id="UP001174934">
    <property type="component" value="Unassembled WGS sequence"/>
</dbReference>
<dbReference type="PROSITE" id="PS50048">
    <property type="entry name" value="ZN2_CY6_FUNGAL_2"/>
    <property type="match status" value="1"/>
</dbReference>
<dbReference type="InterPro" id="IPR021858">
    <property type="entry name" value="Fun_TF"/>
</dbReference>
<keyword evidence="5" id="KW-0804">Transcription</keyword>